<feature type="transmembrane region" description="Helical" evidence="6">
    <location>
        <begin position="254"/>
        <end position="276"/>
    </location>
</feature>
<comment type="subcellular location">
    <subcellularLocation>
        <location evidence="1">Membrane</location>
        <topology evidence="1">Multi-pass membrane protein</topology>
    </subcellularLocation>
</comment>
<evidence type="ECO:0000256" key="3">
    <source>
        <dbReference type="ARBA" id="ARBA00022692"/>
    </source>
</evidence>
<feature type="transmembrane region" description="Helical" evidence="6">
    <location>
        <begin position="283"/>
        <end position="303"/>
    </location>
</feature>
<dbReference type="InterPro" id="IPR014227">
    <property type="entry name" value="YtvI-like"/>
</dbReference>
<dbReference type="GO" id="GO:0055085">
    <property type="term" value="P:transmembrane transport"/>
    <property type="evidence" value="ECO:0007669"/>
    <property type="project" value="TreeGrafter"/>
</dbReference>
<reference evidence="7" key="2">
    <citation type="submission" date="2020-09" db="EMBL/GenBank/DDBJ databases">
        <authorList>
            <person name="Sun Q."/>
            <person name="Zhou Y."/>
        </authorList>
    </citation>
    <scope>NUCLEOTIDE SEQUENCE</scope>
    <source>
        <strain evidence="7">CGMCC 1.12698</strain>
    </source>
</reference>
<reference evidence="7" key="1">
    <citation type="journal article" date="2014" name="Int. J. Syst. Evol. Microbiol.">
        <title>Complete genome sequence of Corynebacterium casei LMG S-19264T (=DSM 44701T), isolated from a smear-ripened cheese.</title>
        <authorList>
            <consortium name="US DOE Joint Genome Institute (JGI-PGF)"/>
            <person name="Walter F."/>
            <person name="Albersmeier A."/>
            <person name="Kalinowski J."/>
            <person name="Ruckert C."/>
        </authorList>
    </citation>
    <scope>NUCLEOTIDE SEQUENCE</scope>
    <source>
        <strain evidence="7">CGMCC 1.12698</strain>
    </source>
</reference>
<comment type="similarity">
    <text evidence="2">Belongs to the autoinducer-2 exporter (AI-2E) (TC 2.A.86) family.</text>
</comment>
<feature type="transmembrane region" description="Helical" evidence="6">
    <location>
        <begin position="223"/>
        <end position="248"/>
    </location>
</feature>
<evidence type="ECO:0000256" key="4">
    <source>
        <dbReference type="ARBA" id="ARBA00022989"/>
    </source>
</evidence>
<keyword evidence="5 6" id="KW-0472">Membrane</keyword>
<dbReference type="EMBL" id="BMFK01000002">
    <property type="protein sequence ID" value="GGE76922.1"/>
    <property type="molecule type" value="Genomic_DNA"/>
</dbReference>
<proteinExistence type="inferred from homology"/>
<dbReference type="Proteomes" id="UP000605259">
    <property type="component" value="Unassembled WGS sequence"/>
</dbReference>
<evidence type="ECO:0000256" key="5">
    <source>
        <dbReference type="ARBA" id="ARBA00023136"/>
    </source>
</evidence>
<dbReference type="Pfam" id="PF01594">
    <property type="entry name" value="AI-2E_transport"/>
    <property type="match status" value="1"/>
</dbReference>
<gene>
    <name evidence="7" type="ORF">GCM10007140_28230</name>
</gene>
<evidence type="ECO:0000256" key="6">
    <source>
        <dbReference type="SAM" id="Phobius"/>
    </source>
</evidence>
<dbReference type="AlphaFoldDB" id="A0A917AVP2"/>
<evidence type="ECO:0000313" key="7">
    <source>
        <dbReference type="EMBL" id="GGE76922.1"/>
    </source>
</evidence>
<dbReference type="InterPro" id="IPR002549">
    <property type="entry name" value="AI-2E-like"/>
</dbReference>
<accession>A0A917AVP2</accession>
<dbReference type="PANTHER" id="PTHR21716">
    <property type="entry name" value="TRANSMEMBRANE PROTEIN"/>
    <property type="match status" value="1"/>
</dbReference>
<dbReference type="RefSeq" id="WP_188389119.1">
    <property type="nucleotide sequence ID" value="NZ_BMFK01000002.1"/>
</dbReference>
<evidence type="ECO:0000256" key="2">
    <source>
        <dbReference type="ARBA" id="ARBA00009773"/>
    </source>
</evidence>
<dbReference type="NCBIfam" id="TIGR02872">
    <property type="entry name" value="spore_ytvI"/>
    <property type="match status" value="1"/>
</dbReference>
<evidence type="ECO:0000256" key="1">
    <source>
        <dbReference type="ARBA" id="ARBA00004141"/>
    </source>
</evidence>
<keyword evidence="3 6" id="KW-0812">Transmembrane</keyword>
<evidence type="ECO:0000313" key="8">
    <source>
        <dbReference type="Proteomes" id="UP000605259"/>
    </source>
</evidence>
<keyword evidence="4 6" id="KW-1133">Transmembrane helix</keyword>
<comment type="caution">
    <text evidence="7">The sequence shown here is derived from an EMBL/GenBank/DDBJ whole genome shotgun (WGS) entry which is preliminary data.</text>
</comment>
<feature type="transmembrane region" description="Helical" evidence="6">
    <location>
        <begin position="323"/>
        <end position="350"/>
    </location>
</feature>
<organism evidence="7 8">
    <name type="scientific">Priestia taiwanensis</name>
    <dbReference type="NCBI Taxonomy" id="1347902"/>
    <lineage>
        <taxon>Bacteria</taxon>
        <taxon>Bacillati</taxon>
        <taxon>Bacillota</taxon>
        <taxon>Bacilli</taxon>
        <taxon>Bacillales</taxon>
        <taxon>Bacillaceae</taxon>
        <taxon>Priestia</taxon>
    </lineage>
</organism>
<feature type="transmembrane region" description="Helical" evidence="6">
    <location>
        <begin position="36"/>
        <end position="53"/>
    </location>
</feature>
<keyword evidence="8" id="KW-1185">Reference proteome</keyword>
<protein>
    <submittedName>
        <fullName evidence="7">Sporulation integral membrane protein YtvI</fullName>
    </submittedName>
</protein>
<dbReference type="GO" id="GO:0016020">
    <property type="term" value="C:membrane"/>
    <property type="evidence" value="ECO:0007669"/>
    <property type="project" value="UniProtKB-SubCell"/>
</dbReference>
<feature type="transmembrane region" description="Helical" evidence="6">
    <location>
        <begin position="161"/>
        <end position="189"/>
    </location>
</feature>
<name>A0A917AVP2_9BACI</name>
<sequence length="369" mass="41923">MNVHYIHVVLRLLIIIAIITGSMYLFFFLAKLVYPFVIALVLAYMMNPLVNFLERNTRLPRGLAVFLSLILLIGSLGGILTFLIVELINGTQYLSTIIPSYFRHTVTFIEDYLTQHIVPIYEQINSRFSELDPSNQNTIIHNIQNFGERIIDSSTKIISNILLSISVFISNLPTTIAALVFSLLATFFISKDWDKLRRFIQRILPQKFHRYGRPIIHELKKAFLGFIKAQLMLITMTTVIVLIGLTILQVPYAITVSLIIGFVDLLPYLGTGFILIPWIAYSFLTGNISFAIALLVLYIIVLIQRQIMEPKVLSSNIGLDPLATLIALFVGFNLFGFLGLIIGPVILVIIKTLHSVHIFEDLWRFIIKK</sequence>
<feature type="transmembrane region" description="Helical" evidence="6">
    <location>
        <begin position="65"/>
        <end position="85"/>
    </location>
</feature>
<dbReference type="PANTHER" id="PTHR21716:SF68">
    <property type="entry name" value="TRANSPORT PROTEIN YTVI-RELATED"/>
    <property type="match status" value="1"/>
</dbReference>
<feature type="transmembrane region" description="Helical" evidence="6">
    <location>
        <begin position="12"/>
        <end position="30"/>
    </location>
</feature>